<protein>
    <submittedName>
        <fullName evidence="2">NADPH-dependent FMN reductase</fullName>
    </submittedName>
</protein>
<dbReference type="GO" id="GO:0005829">
    <property type="term" value="C:cytosol"/>
    <property type="evidence" value="ECO:0007669"/>
    <property type="project" value="TreeGrafter"/>
</dbReference>
<accession>A0A172Q981</accession>
<evidence type="ECO:0000313" key="2">
    <source>
        <dbReference type="EMBL" id="AND79955.1"/>
    </source>
</evidence>
<reference evidence="2 3" key="1">
    <citation type="journal article" date="2016" name="Int. J. Syst. Evol. Microbiol.">
        <title>Streptococcuspantholopis sp. nov., isolated from faeces of the Tibetan antelope (Pantholops hodgsonii).</title>
        <authorList>
            <person name="Bai X."/>
            <person name="Xiong Y."/>
            <person name="Lu S."/>
            <person name="Jin D."/>
            <person name="Lai X."/>
            <person name="Yang J."/>
            <person name="Niu L."/>
            <person name="Hu S."/>
            <person name="Meng X."/>
            <person name="Pu J."/>
            <person name="Ye C."/>
            <person name="Xu J."/>
        </authorList>
    </citation>
    <scope>NUCLEOTIDE SEQUENCE [LARGE SCALE GENOMIC DNA]</scope>
    <source>
        <strain evidence="2 3">TA 26</strain>
    </source>
</reference>
<gene>
    <name evidence="2" type="ORF">A0O21_08045</name>
</gene>
<dbReference type="Proteomes" id="UP000077317">
    <property type="component" value="Chromosome"/>
</dbReference>
<dbReference type="PANTHER" id="PTHR30543:SF21">
    <property type="entry name" value="NAD(P)H-DEPENDENT FMN REDUCTASE LOT6"/>
    <property type="match status" value="1"/>
</dbReference>
<dbReference type="GO" id="GO:0016491">
    <property type="term" value="F:oxidoreductase activity"/>
    <property type="evidence" value="ECO:0007669"/>
    <property type="project" value="InterPro"/>
</dbReference>
<dbReference type="EMBL" id="CP014699">
    <property type="protein sequence ID" value="AND79955.1"/>
    <property type="molecule type" value="Genomic_DNA"/>
</dbReference>
<evidence type="ECO:0000259" key="1">
    <source>
        <dbReference type="Pfam" id="PF03358"/>
    </source>
</evidence>
<dbReference type="InterPro" id="IPR050712">
    <property type="entry name" value="NAD(P)H-dep_reductase"/>
</dbReference>
<feature type="domain" description="NADPH-dependent FMN reductase-like" evidence="1">
    <location>
        <begin position="19"/>
        <end position="128"/>
    </location>
</feature>
<dbReference type="RefSeq" id="WP_067064039.1">
    <property type="nucleotide sequence ID" value="NZ_CP014699.1"/>
</dbReference>
<organism evidence="2 3">
    <name type="scientific">Streptococcus pantholopis</name>
    <dbReference type="NCBI Taxonomy" id="1811193"/>
    <lineage>
        <taxon>Bacteria</taxon>
        <taxon>Bacillati</taxon>
        <taxon>Bacillota</taxon>
        <taxon>Bacilli</taxon>
        <taxon>Lactobacillales</taxon>
        <taxon>Streptococcaceae</taxon>
        <taxon>Streptococcus</taxon>
    </lineage>
</organism>
<evidence type="ECO:0000313" key="3">
    <source>
        <dbReference type="Proteomes" id="UP000077317"/>
    </source>
</evidence>
<dbReference type="GO" id="GO:0010181">
    <property type="term" value="F:FMN binding"/>
    <property type="evidence" value="ECO:0007669"/>
    <property type="project" value="TreeGrafter"/>
</dbReference>
<dbReference type="KEGG" id="spat:A0O21_08045"/>
<name>A0A172Q981_9STRE</name>
<sequence>MSFINALKQFFKGEEEMKNILFVVGSLREGSFNLQMAQAAEKILAGKAKVSYLDYSQVPLFNQDLETSVLPAVADMRKAIQEADAVWIFSPVYNFSIPGPVKNLLDWASRAVDLADPTGLSAIDSKVTTVSLLANGGHEQTAAIYRDLLPFIRTTFVDQVTAAQINDEAWASGELTLNDNVLEELSKQADAVLAAINN</sequence>
<reference evidence="3" key="2">
    <citation type="submission" date="2016-03" db="EMBL/GenBank/DDBJ databases">
        <title>Streptococcus antelopensis sp. nov., isolated from the feces of the Tibetan antelope (Pantholops hodgsonii) in Hoh Xil National Nature Reserve, Qinghai, China.</title>
        <authorList>
            <person name="Bai X."/>
        </authorList>
    </citation>
    <scope>NUCLEOTIDE SEQUENCE [LARGE SCALE GENOMIC DNA]</scope>
    <source>
        <strain evidence="3">TA 26</strain>
    </source>
</reference>
<dbReference type="Gene3D" id="3.40.50.360">
    <property type="match status" value="1"/>
</dbReference>
<dbReference type="InterPro" id="IPR005025">
    <property type="entry name" value="FMN_Rdtase-like_dom"/>
</dbReference>
<dbReference type="STRING" id="1811193.A0O21_08045"/>
<dbReference type="AlphaFoldDB" id="A0A172Q981"/>
<dbReference type="Pfam" id="PF03358">
    <property type="entry name" value="FMN_red"/>
    <property type="match status" value="1"/>
</dbReference>
<dbReference type="SUPFAM" id="SSF52218">
    <property type="entry name" value="Flavoproteins"/>
    <property type="match status" value="1"/>
</dbReference>
<dbReference type="InterPro" id="IPR029039">
    <property type="entry name" value="Flavoprotein-like_sf"/>
</dbReference>
<proteinExistence type="predicted"/>
<keyword evidence="3" id="KW-1185">Reference proteome</keyword>
<dbReference type="PANTHER" id="PTHR30543">
    <property type="entry name" value="CHROMATE REDUCTASE"/>
    <property type="match status" value="1"/>
</dbReference>